<accession>A0ABV4BX09</accession>
<dbReference type="SUPFAM" id="SSF53474">
    <property type="entry name" value="alpha/beta-Hydrolases"/>
    <property type="match status" value="1"/>
</dbReference>
<reference evidence="2 3" key="1">
    <citation type="submission" date="2024-08" db="EMBL/GenBank/DDBJ databases">
        <title>Mycobacterium servetensis sp. nov., a novel rapid-growing mycobacterial species recovered from a human patient in Zaragoza, Spain.</title>
        <authorList>
            <person name="Tristancho-Baro A.I."/>
            <person name="Buenestado-Serrano S."/>
            <person name="Garcia De Viedma D."/>
            <person name="Milagro-Beamonte A."/>
            <person name="Burillo N."/>
            <person name="Sanz S."/>
            <person name="Lopez-Calleja A.I."/>
            <person name="Penas-Utrilla D."/>
            <person name="Guardingo M."/>
            <person name="Garcia M.J."/>
            <person name="Vinuelas-Bayon J."/>
        </authorList>
    </citation>
    <scope>NUCLEOTIDE SEQUENCE [LARGE SCALE GENOMIC DNA]</scope>
    <source>
        <strain evidence="3">HUMS_12744610</strain>
    </source>
</reference>
<dbReference type="GO" id="GO:0016787">
    <property type="term" value="F:hydrolase activity"/>
    <property type="evidence" value="ECO:0007669"/>
    <property type="project" value="UniProtKB-KW"/>
</dbReference>
<dbReference type="InterPro" id="IPR000073">
    <property type="entry name" value="AB_hydrolase_1"/>
</dbReference>
<keyword evidence="3" id="KW-1185">Reference proteome</keyword>
<name>A0ABV4BX09_9MYCO</name>
<dbReference type="RefSeq" id="WP_369736412.1">
    <property type="nucleotide sequence ID" value="NZ_JBGEDP010000001.1"/>
</dbReference>
<dbReference type="PANTHER" id="PTHR43689:SF8">
    <property type="entry name" value="ALPHA_BETA-HYDROLASES SUPERFAMILY PROTEIN"/>
    <property type="match status" value="1"/>
</dbReference>
<evidence type="ECO:0000313" key="2">
    <source>
        <dbReference type="EMBL" id="MEY8013751.1"/>
    </source>
</evidence>
<dbReference type="EMBL" id="JBGEDP010000001">
    <property type="protein sequence ID" value="MEY8013751.1"/>
    <property type="molecule type" value="Genomic_DNA"/>
</dbReference>
<sequence length="294" mass="31915">MDIATLEAHRYHATVPSGPVSFLDVGQGRTAVFVHGVITNSLLWRHVIGAVASEHRRCIALDLPGHGYTPPASRGADVSLAGLAQRVIDLCDHLDLEQVDLVANDTGGAIAQIAAVHLGDRLTTLTLTNCDTEPNIPPRLFKPVVAAARWPRIFEVLGPWAVTHPAVMRWVSAAGYQNAHHLPPDVLDAFWRPVLGTRAAAAAFAHLLASLSADDLTAVRPQLQQLRAPTLIAWGTGDMFFPIKWARQLAGLIPSTTHIATISGGRLFFPDERADEFIPLLEEHWQQSHDSSPL</sequence>
<organism evidence="2 3">
    <name type="scientific">Mycobacterium servetii</name>
    <dbReference type="NCBI Taxonomy" id="3237418"/>
    <lineage>
        <taxon>Bacteria</taxon>
        <taxon>Bacillati</taxon>
        <taxon>Actinomycetota</taxon>
        <taxon>Actinomycetes</taxon>
        <taxon>Mycobacteriales</taxon>
        <taxon>Mycobacteriaceae</taxon>
        <taxon>Mycobacterium</taxon>
    </lineage>
</organism>
<dbReference type="Pfam" id="PF00561">
    <property type="entry name" value="Abhydrolase_1"/>
    <property type="match status" value="1"/>
</dbReference>
<dbReference type="PANTHER" id="PTHR43689">
    <property type="entry name" value="HYDROLASE"/>
    <property type="match status" value="1"/>
</dbReference>
<protein>
    <submittedName>
        <fullName evidence="2">Alpha/beta fold hydrolase</fullName>
    </submittedName>
</protein>
<dbReference type="Gene3D" id="3.40.50.1820">
    <property type="entry name" value="alpha/beta hydrolase"/>
    <property type="match status" value="1"/>
</dbReference>
<comment type="caution">
    <text evidence="2">The sequence shown here is derived from an EMBL/GenBank/DDBJ whole genome shotgun (WGS) entry which is preliminary data.</text>
</comment>
<dbReference type="InterPro" id="IPR029058">
    <property type="entry name" value="AB_hydrolase_fold"/>
</dbReference>
<keyword evidence="2" id="KW-0378">Hydrolase</keyword>
<proteinExistence type="predicted"/>
<dbReference type="Proteomes" id="UP001564760">
    <property type="component" value="Unassembled WGS sequence"/>
</dbReference>
<evidence type="ECO:0000313" key="3">
    <source>
        <dbReference type="Proteomes" id="UP001564760"/>
    </source>
</evidence>
<gene>
    <name evidence="2" type="ORF">AB8998_01115</name>
</gene>
<evidence type="ECO:0000259" key="1">
    <source>
        <dbReference type="Pfam" id="PF00561"/>
    </source>
</evidence>
<dbReference type="PRINTS" id="PR00111">
    <property type="entry name" value="ABHYDROLASE"/>
</dbReference>
<feature type="domain" description="AB hydrolase-1" evidence="1">
    <location>
        <begin position="32"/>
        <end position="271"/>
    </location>
</feature>